<dbReference type="InterPro" id="IPR000700">
    <property type="entry name" value="PAS-assoc_C"/>
</dbReference>
<dbReference type="InterPro" id="IPR035965">
    <property type="entry name" value="PAS-like_dom_sf"/>
</dbReference>
<dbReference type="PANTHER" id="PTHR34236">
    <property type="entry name" value="DIMETHYL SULFOXIDE REDUCTASE TRANSCRIPTIONAL ACTIVATOR"/>
    <property type="match status" value="1"/>
</dbReference>
<dbReference type="NCBIfam" id="TIGR00229">
    <property type="entry name" value="sensory_box"/>
    <property type="match status" value="1"/>
</dbReference>
<dbReference type="AlphaFoldDB" id="A0ABD5P1H3"/>
<dbReference type="InterPro" id="IPR031803">
    <property type="entry name" value="BAT_GAF/HTH-assoc"/>
</dbReference>
<dbReference type="PROSITE" id="PS50113">
    <property type="entry name" value="PAC"/>
    <property type="match status" value="1"/>
</dbReference>
<evidence type="ECO:0000256" key="3">
    <source>
        <dbReference type="SAM" id="MobiDB-lite"/>
    </source>
</evidence>
<protein>
    <submittedName>
        <fullName evidence="5">Bacterio-opsin activator domain-containing protein</fullName>
    </submittedName>
</protein>
<dbReference type="InterPro" id="IPR007050">
    <property type="entry name" value="HTH_bacterioopsin"/>
</dbReference>
<dbReference type="InterPro" id="IPR013324">
    <property type="entry name" value="RNA_pol_sigma_r3/r4-like"/>
</dbReference>
<evidence type="ECO:0000313" key="5">
    <source>
        <dbReference type="EMBL" id="MFC4248032.1"/>
    </source>
</evidence>
<dbReference type="InterPro" id="IPR000014">
    <property type="entry name" value="PAS"/>
</dbReference>
<proteinExistence type="predicted"/>
<dbReference type="Gene3D" id="3.30.450.40">
    <property type="match status" value="1"/>
</dbReference>
<sequence>MHGPSGTRPTWDGGDETYPAKQAGADRRDIVAVLTDDQPTRLADSLRREDRFDVHIADPDAIAQSVDREETSCLVVGVDAPDRARDLLEHLRDLELSVPIVVAPREGSERLATVALRNGVADYVSRSNDEELVARVATAIDEATGRDGPTGDERLHRVLANALPDEAFVIDEDGYYLEAKVRSEAGDLYTVPADELVGRHLEDAFPDDVTGDLLSCIDRTLETDEVRSIEYETETTKGTRQYEARVVPIDEPIDGRRAVVWLARDITERAERERELRQRRDQLETLNGINSVVRQVIRTLVEAPTREDIEREVCEQFVESDLYCCSWIGEPDGNGGVTVRTSAGEATTFLEVVRDPEIEPQQPILETLETGEIRTSNRMQEEPRIAEPFHRAASEDDVRSAIAVPIRHGETIYGVLTVLASRDDAFSQREQSAFQLLGETIGFSINAVKNRRLLFADSVVELEIEIDGGDSLSFDLSESYDCTCYLEWAGDAAGGRTYQYVTVDGVDGETVMEEATDHDSVEECRLIHDGGDRCTIEVRLHESGVRTLVDHGVTIRDVTVSDGVGRTVVEVPPDADVRAVVDALQMVYDDAKLVARREVDRSVHTADERRERIADRLTDRQLTALRLAYYGGYFDWPRGSTGEEIAEAMGVSPPTMHQHLRKAQRELLTEFFDERSGKAT</sequence>
<name>A0ABD5P1H3_9EURY</name>
<dbReference type="PANTHER" id="PTHR34236:SF1">
    <property type="entry name" value="DIMETHYL SULFOXIDE REDUCTASE TRANSCRIPTIONAL ACTIVATOR"/>
    <property type="match status" value="1"/>
</dbReference>
<accession>A0ABD5P1H3</accession>
<dbReference type="RefSeq" id="WP_246969355.1">
    <property type="nucleotide sequence ID" value="NZ_CP095397.1"/>
</dbReference>
<evidence type="ECO:0000259" key="4">
    <source>
        <dbReference type="PROSITE" id="PS50113"/>
    </source>
</evidence>
<dbReference type="SUPFAM" id="SSF55785">
    <property type="entry name" value="PYP-like sensor domain (PAS domain)"/>
    <property type="match status" value="1"/>
</dbReference>
<evidence type="ECO:0000256" key="1">
    <source>
        <dbReference type="ARBA" id="ARBA00023015"/>
    </source>
</evidence>
<dbReference type="InterPro" id="IPR003018">
    <property type="entry name" value="GAF"/>
</dbReference>
<dbReference type="InterPro" id="IPR013656">
    <property type="entry name" value="PAS_4"/>
</dbReference>
<dbReference type="Gene3D" id="3.30.450.20">
    <property type="entry name" value="PAS domain"/>
    <property type="match status" value="1"/>
</dbReference>
<dbReference type="GeneID" id="71855380"/>
<dbReference type="SUPFAM" id="SSF88659">
    <property type="entry name" value="Sigma3 and sigma4 domains of RNA polymerase sigma factors"/>
    <property type="match status" value="1"/>
</dbReference>
<reference evidence="5 6" key="1">
    <citation type="journal article" date="2014" name="Int. J. Syst. Evol. Microbiol.">
        <title>Complete genome sequence of Corynebacterium casei LMG S-19264T (=DSM 44701T), isolated from a smear-ripened cheese.</title>
        <authorList>
            <consortium name="US DOE Joint Genome Institute (JGI-PGF)"/>
            <person name="Walter F."/>
            <person name="Albersmeier A."/>
            <person name="Kalinowski J."/>
            <person name="Ruckert C."/>
        </authorList>
    </citation>
    <scope>NUCLEOTIDE SEQUENCE [LARGE SCALE GENOMIC DNA]</scope>
    <source>
        <strain evidence="5 6">IBRC-M 10912</strain>
    </source>
</reference>
<organism evidence="5 6">
    <name type="scientific">Natribaculum luteum</name>
    <dbReference type="NCBI Taxonomy" id="1586232"/>
    <lineage>
        <taxon>Archaea</taxon>
        <taxon>Methanobacteriati</taxon>
        <taxon>Methanobacteriota</taxon>
        <taxon>Stenosarchaea group</taxon>
        <taxon>Halobacteria</taxon>
        <taxon>Halobacteriales</taxon>
        <taxon>Natrialbaceae</taxon>
        <taxon>Natribaculum</taxon>
    </lineage>
</organism>
<dbReference type="Pfam" id="PF08448">
    <property type="entry name" value="PAS_4"/>
    <property type="match status" value="1"/>
</dbReference>
<dbReference type="InterPro" id="IPR029016">
    <property type="entry name" value="GAF-like_dom_sf"/>
</dbReference>
<dbReference type="SMART" id="SM00065">
    <property type="entry name" value="GAF"/>
    <property type="match status" value="1"/>
</dbReference>
<dbReference type="Pfam" id="PF04967">
    <property type="entry name" value="HTH_10"/>
    <property type="match status" value="1"/>
</dbReference>
<dbReference type="SUPFAM" id="SSF55781">
    <property type="entry name" value="GAF domain-like"/>
    <property type="match status" value="1"/>
</dbReference>
<evidence type="ECO:0000256" key="2">
    <source>
        <dbReference type="ARBA" id="ARBA00023163"/>
    </source>
</evidence>
<dbReference type="Pfam" id="PF13185">
    <property type="entry name" value="GAF_2"/>
    <property type="match status" value="1"/>
</dbReference>
<dbReference type="Gene3D" id="1.10.10.10">
    <property type="entry name" value="Winged helix-like DNA-binding domain superfamily/Winged helix DNA-binding domain"/>
    <property type="match status" value="1"/>
</dbReference>
<dbReference type="CDD" id="cd00130">
    <property type="entry name" value="PAS"/>
    <property type="match status" value="1"/>
</dbReference>
<dbReference type="Proteomes" id="UP001595821">
    <property type="component" value="Unassembled WGS sequence"/>
</dbReference>
<gene>
    <name evidence="5" type="ORF">ACFOZ7_13955</name>
</gene>
<feature type="region of interest" description="Disordered" evidence="3">
    <location>
        <begin position="1"/>
        <end position="25"/>
    </location>
</feature>
<keyword evidence="2" id="KW-0804">Transcription</keyword>
<dbReference type="Gene3D" id="3.40.50.2300">
    <property type="match status" value="1"/>
</dbReference>
<comment type="caution">
    <text evidence="5">The sequence shown here is derived from an EMBL/GenBank/DDBJ whole genome shotgun (WGS) entry which is preliminary data.</text>
</comment>
<dbReference type="InterPro" id="IPR036388">
    <property type="entry name" value="WH-like_DNA-bd_sf"/>
</dbReference>
<dbReference type="EMBL" id="JBHSDJ010000111">
    <property type="protein sequence ID" value="MFC4248032.1"/>
    <property type="molecule type" value="Genomic_DNA"/>
</dbReference>
<dbReference type="Pfam" id="PF15915">
    <property type="entry name" value="BAT"/>
    <property type="match status" value="1"/>
</dbReference>
<keyword evidence="1" id="KW-0805">Transcription regulation</keyword>
<evidence type="ECO:0000313" key="6">
    <source>
        <dbReference type="Proteomes" id="UP001595821"/>
    </source>
</evidence>
<feature type="domain" description="PAC" evidence="4">
    <location>
        <begin position="227"/>
        <end position="278"/>
    </location>
</feature>